<comment type="caution">
    <text evidence="1">The sequence shown here is derived from an EMBL/GenBank/DDBJ whole genome shotgun (WGS) entry which is preliminary data.</text>
</comment>
<dbReference type="RefSeq" id="WP_145287849.1">
    <property type="nucleotide sequence ID" value="NZ_VMSJ01000002.1"/>
</dbReference>
<sequence>MDTGVNFELMTDKLTAYQISRAVDISTELAQSIIDKKVDVAELDNDTVTKLRILNDKLMN</sequence>
<dbReference type="OrthoDB" id="2390378at2"/>
<name>A0A558AV79_9STAP</name>
<dbReference type="AlphaFoldDB" id="A0A558AV79"/>
<gene>
    <name evidence="1" type="ORF">FO441_07075</name>
</gene>
<accession>A0A558AV79</accession>
<protein>
    <recommendedName>
        <fullName evidence="3">DNA-binding protein</fullName>
    </recommendedName>
</protein>
<dbReference type="Proteomes" id="UP000315103">
    <property type="component" value="Unassembled WGS sequence"/>
</dbReference>
<reference evidence="1 2" key="1">
    <citation type="submission" date="2019-07" db="EMBL/GenBank/DDBJ databases">
        <title>Salinicoccus cyprini sp. nov., isolated from gastro-intestinal tract of mirror carp, Cyprinus carpio var. specularis, collected from Gobind Sagar Reservoir, Himachal Pradesh, India.</title>
        <authorList>
            <person name="Talwar C."/>
            <person name="Singh A.K."/>
            <person name="Lal R."/>
            <person name="Negi R.K."/>
        </authorList>
    </citation>
    <scope>NUCLEOTIDE SEQUENCE [LARGE SCALE GENOMIC DNA]</scope>
    <source>
        <strain evidence="1 2">CT19</strain>
    </source>
</reference>
<evidence type="ECO:0008006" key="3">
    <source>
        <dbReference type="Google" id="ProtNLM"/>
    </source>
</evidence>
<evidence type="ECO:0000313" key="1">
    <source>
        <dbReference type="EMBL" id="TVT28168.1"/>
    </source>
</evidence>
<organism evidence="1 2">
    <name type="scientific">Salinicoccus cyprini</name>
    <dbReference type="NCBI Taxonomy" id="2493691"/>
    <lineage>
        <taxon>Bacteria</taxon>
        <taxon>Bacillati</taxon>
        <taxon>Bacillota</taxon>
        <taxon>Bacilli</taxon>
        <taxon>Bacillales</taxon>
        <taxon>Staphylococcaceae</taxon>
        <taxon>Salinicoccus</taxon>
    </lineage>
</organism>
<dbReference type="EMBL" id="VMSJ01000002">
    <property type="protein sequence ID" value="TVT28168.1"/>
    <property type="molecule type" value="Genomic_DNA"/>
</dbReference>
<keyword evidence="2" id="KW-1185">Reference proteome</keyword>
<proteinExistence type="predicted"/>
<evidence type="ECO:0000313" key="2">
    <source>
        <dbReference type="Proteomes" id="UP000315103"/>
    </source>
</evidence>